<dbReference type="AlphaFoldDB" id="A0A0F9QNU0"/>
<organism evidence="1">
    <name type="scientific">marine sediment metagenome</name>
    <dbReference type="NCBI Taxonomy" id="412755"/>
    <lineage>
        <taxon>unclassified sequences</taxon>
        <taxon>metagenomes</taxon>
        <taxon>ecological metagenomes</taxon>
    </lineage>
</organism>
<dbReference type="PANTHER" id="PTHR22602">
    <property type="entry name" value="TRANSFERASE CAF17, MITOCHONDRIAL-RELATED"/>
    <property type="match status" value="1"/>
</dbReference>
<evidence type="ECO:0000313" key="1">
    <source>
        <dbReference type="EMBL" id="KKN45845.1"/>
    </source>
</evidence>
<dbReference type="InterPro" id="IPR045179">
    <property type="entry name" value="YgfZ/GcvT"/>
</dbReference>
<gene>
    <name evidence="1" type="ORF">LCGC14_0679010</name>
</gene>
<dbReference type="Gene3D" id="3.30.70.1400">
    <property type="entry name" value="Aminomethyltransferase beta-barrel domains"/>
    <property type="match status" value="1"/>
</dbReference>
<dbReference type="EMBL" id="LAZR01001363">
    <property type="protein sequence ID" value="KKN45845.1"/>
    <property type="molecule type" value="Genomic_DNA"/>
</dbReference>
<sequence>MNWQTLLNTTPNVTSLKMVEDASSTTLFPLTSLKVIRVEGDDATTFLHSLFTNDVQSLAPLTGQLTGFCSPKGRLLALFYLIKREKDILLILPEEIMASTLQRLSMFKLRSKVSLTCADDLVVSGCYSSTPLFENGTSIWQALEKENHLLIRFPGRDFRYLVVSDSSEDVIETESIGNAELWTQLDIESGLPLIYLNSKEQFTPQQINLDMIGGVSFKKGCYPGQEVVARLHYLGTPKRRMFKAVIDTTTPPLPNTEVNNSNGEVIGHVVLATAGKTDSPVLLSMKLADVEQTALIKGQTVMHLSPLVEEA</sequence>
<dbReference type="InterPro" id="IPR017703">
    <property type="entry name" value="YgfZ/GCV_T_CS"/>
</dbReference>
<dbReference type="Gene3D" id="2.40.30.160">
    <property type="match status" value="1"/>
</dbReference>
<dbReference type="Gene3D" id="3.30.70.1630">
    <property type="match status" value="1"/>
</dbReference>
<dbReference type="SUPFAM" id="SSF103025">
    <property type="entry name" value="Folate-binding domain"/>
    <property type="match status" value="1"/>
</dbReference>
<accession>A0A0F9QNU0</accession>
<dbReference type="GO" id="GO:0016226">
    <property type="term" value="P:iron-sulfur cluster assembly"/>
    <property type="evidence" value="ECO:0007669"/>
    <property type="project" value="TreeGrafter"/>
</dbReference>
<dbReference type="PIRSF" id="PIRSF006487">
    <property type="entry name" value="GcvT"/>
    <property type="match status" value="1"/>
</dbReference>
<dbReference type="NCBIfam" id="TIGR03317">
    <property type="entry name" value="ygfZ_signature"/>
    <property type="match status" value="1"/>
</dbReference>
<reference evidence="1" key="1">
    <citation type="journal article" date="2015" name="Nature">
        <title>Complex archaea that bridge the gap between prokaryotes and eukaryotes.</title>
        <authorList>
            <person name="Spang A."/>
            <person name="Saw J.H."/>
            <person name="Jorgensen S.L."/>
            <person name="Zaremba-Niedzwiedzka K."/>
            <person name="Martijn J."/>
            <person name="Lind A.E."/>
            <person name="van Eijk R."/>
            <person name="Schleper C."/>
            <person name="Guy L."/>
            <person name="Ettema T.J."/>
        </authorList>
    </citation>
    <scope>NUCLEOTIDE SEQUENCE</scope>
</reference>
<protein>
    <submittedName>
        <fullName evidence="1">Uncharacterized protein</fullName>
    </submittedName>
</protein>
<dbReference type="PANTHER" id="PTHR22602:SF0">
    <property type="entry name" value="TRANSFERASE CAF17, MITOCHONDRIAL-RELATED"/>
    <property type="match status" value="1"/>
</dbReference>
<comment type="caution">
    <text evidence="1">The sequence shown here is derived from an EMBL/GenBank/DDBJ whole genome shotgun (WGS) entry which is preliminary data.</text>
</comment>
<proteinExistence type="predicted"/>
<name>A0A0F9QNU0_9ZZZZ</name>